<sequence length="622" mass="71613">MNSFKSTEDIVQRVTGNFGRWQLRSIILIFLCKIPTAWFMACIIYTAPTAQKGHYYCRPSPLEISRNSSWIRVSQSPLSDIQRTDREFQVDACHMYEHSLRENFKFTHGTNYTNPFTRPQINQTHFNIIPCEHFEHNSDYESLVTQFDLVCSRELLVSVTQSFHALGALIGGLIAITALKYISPRCLMLYGMLGQIVCGNLTGLVSTFALHVYYRCLTSMFCAFMYTAGQYILSDVTGGKAKTIVITLFELFWSIGLILLPGISIFFDSWSHLYVVISSSLVILVFLHKWISDSPRWLLRQNKIEKALQLLLESAAFNNREIPLDLEEQLKAYSRCLQQNARPIKYWHIWTKKELRKYIIAIHWAWAIATILYNVMILMIRSLGVKHIHVNTACLGFSEMLGVFLGLYLILYTRHRWLWSGYLVLTSGFITYFIWLVPSSIKETRRVGYEMIFWIILKLANSASLSVLTTCSGELVPLEQRPVLMISISSFSRFCLIFAPFISITTKIHFLIPITIFASLALSNGVLMCFMNINFWNEQQVKIPKIPTPNTYRRKSSMILLQRQSSVTSGKNSTHSSDDVSNHLTISITDLWHLDQYFQSVQETESNSSEDNSTKVMQMEKF</sequence>
<feature type="transmembrane region" description="Helical" evidence="6">
    <location>
        <begin position="273"/>
        <end position="291"/>
    </location>
</feature>
<feature type="transmembrane region" description="Helical" evidence="6">
    <location>
        <begin position="163"/>
        <end position="182"/>
    </location>
</feature>
<dbReference type="PANTHER" id="PTHR24064">
    <property type="entry name" value="SOLUTE CARRIER FAMILY 22 MEMBER"/>
    <property type="match status" value="1"/>
</dbReference>
<feature type="transmembrane region" description="Helical" evidence="6">
    <location>
        <begin position="417"/>
        <end position="436"/>
    </location>
</feature>
<feature type="transmembrane region" description="Helical" evidence="6">
    <location>
        <begin position="388"/>
        <end position="410"/>
    </location>
</feature>
<feature type="transmembrane region" description="Helical" evidence="6">
    <location>
        <begin position="21"/>
        <end position="46"/>
    </location>
</feature>
<evidence type="ECO:0000256" key="4">
    <source>
        <dbReference type="ARBA" id="ARBA00023136"/>
    </source>
</evidence>
<feature type="transmembrane region" description="Helical" evidence="6">
    <location>
        <begin position="483"/>
        <end position="504"/>
    </location>
</feature>
<dbReference type="Gene3D" id="1.20.1250.20">
    <property type="entry name" value="MFS general substrate transporter like domains"/>
    <property type="match status" value="1"/>
</dbReference>
<organism evidence="7 8">
    <name type="scientific">Glossina pallidipes</name>
    <name type="common">Tsetse fly</name>
    <dbReference type="NCBI Taxonomy" id="7398"/>
    <lineage>
        <taxon>Eukaryota</taxon>
        <taxon>Metazoa</taxon>
        <taxon>Ecdysozoa</taxon>
        <taxon>Arthropoda</taxon>
        <taxon>Hexapoda</taxon>
        <taxon>Insecta</taxon>
        <taxon>Pterygota</taxon>
        <taxon>Neoptera</taxon>
        <taxon>Endopterygota</taxon>
        <taxon>Diptera</taxon>
        <taxon>Brachycera</taxon>
        <taxon>Muscomorpha</taxon>
        <taxon>Hippoboscoidea</taxon>
        <taxon>Glossinidae</taxon>
        <taxon>Glossina</taxon>
    </lineage>
</organism>
<feature type="transmembrane region" description="Helical" evidence="6">
    <location>
        <begin position="358"/>
        <end position="382"/>
    </location>
</feature>
<dbReference type="EnsemblMetazoa" id="GPAI003002-RA">
    <property type="protein sequence ID" value="GPAI003002-PA"/>
    <property type="gene ID" value="GPAI003002"/>
</dbReference>
<evidence type="ECO:0000256" key="1">
    <source>
        <dbReference type="ARBA" id="ARBA00004141"/>
    </source>
</evidence>
<feature type="transmembrane region" description="Helical" evidence="6">
    <location>
        <begin position="451"/>
        <end position="471"/>
    </location>
</feature>
<keyword evidence="3 6" id="KW-1133">Transmembrane helix</keyword>
<dbReference type="STRING" id="7398.A0A1A9Z3U0"/>
<dbReference type="AlphaFoldDB" id="A0A1A9Z3U0"/>
<feature type="region of interest" description="Disordered" evidence="5">
    <location>
        <begin position="603"/>
        <end position="622"/>
    </location>
</feature>
<dbReference type="InterPro" id="IPR036259">
    <property type="entry name" value="MFS_trans_sf"/>
</dbReference>
<dbReference type="Proteomes" id="UP000092445">
    <property type="component" value="Unassembled WGS sequence"/>
</dbReference>
<dbReference type="InterPro" id="IPR011701">
    <property type="entry name" value="MFS"/>
</dbReference>
<reference evidence="8" key="1">
    <citation type="submission" date="2014-03" db="EMBL/GenBank/DDBJ databases">
        <authorList>
            <person name="Aksoy S."/>
            <person name="Warren W."/>
            <person name="Wilson R.K."/>
        </authorList>
    </citation>
    <scope>NUCLEOTIDE SEQUENCE [LARGE SCALE GENOMIC DNA]</scope>
    <source>
        <strain evidence="8">IAEA</strain>
    </source>
</reference>
<evidence type="ECO:0000313" key="8">
    <source>
        <dbReference type="Proteomes" id="UP000092445"/>
    </source>
</evidence>
<dbReference type="SUPFAM" id="SSF103473">
    <property type="entry name" value="MFS general substrate transporter"/>
    <property type="match status" value="1"/>
</dbReference>
<dbReference type="Pfam" id="PF07690">
    <property type="entry name" value="MFS_1"/>
    <property type="match status" value="1"/>
</dbReference>
<feature type="transmembrane region" description="Helical" evidence="6">
    <location>
        <begin position="245"/>
        <end position="267"/>
    </location>
</feature>
<feature type="transmembrane region" description="Helical" evidence="6">
    <location>
        <begin position="187"/>
        <end position="206"/>
    </location>
</feature>
<evidence type="ECO:0000256" key="2">
    <source>
        <dbReference type="ARBA" id="ARBA00022692"/>
    </source>
</evidence>
<proteinExistence type="predicted"/>
<comment type="subcellular location">
    <subcellularLocation>
        <location evidence="1">Membrane</location>
        <topology evidence="1">Multi-pass membrane protein</topology>
    </subcellularLocation>
</comment>
<keyword evidence="4 6" id="KW-0472">Membrane</keyword>
<dbReference type="CDD" id="cd17317">
    <property type="entry name" value="MFS_SLC22"/>
    <property type="match status" value="1"/>
</dbReference>
<protein>
    <recommendedName>
        <fullName evidence="9">Major facilitator superfamily (MFS) profile domain-containing protein</fullName>
    </recommendedName>
</protein>
<evidence type="ECO:0008006" key="9">
    <source>
        <dbReference type="Google" id="ProtNLM"/>
    </source>
</evidence>
<keyword evidence="2 6" id="KW-0812">Transmembrane</keyword>
<reference evidence="7" key="2">
    <citation type="submission" date="2020-05" db="UniProtKB">
        <authorList>
            <consortium name="EnsemblMetazoa"/>
        </authorList>
    </citation>
    <scope>IDENTIFICATION</scope>
    <source>
        <strain evidence="7">IAEA</strain>
    </source>
</reference>
<keyword evidence="8" id="KW-1185">Reference proteome</keyword>
<evidence type="ECO:0000256" key="3">
    <source>
        <dbReference type="ARBA" id="ARBA00022989"/>
    </source>
</evidence>
<accession>A0A1A9Z3U0</accession>
<feature type="transmembrane region" description="Helical" evidence="6">
    <location>
        <begin position="510"/>
        <end position="535"/>
    </location>
</feature>
<dbReference type="GO" id="GO:0022857">
    <property type="term" value="F:transmembrane transporter activity"/>
    <property type="evidence" value="ECO:0007669"/>
    <property type="project" value="InterPro"/>
</dbReference>
<dbReference type="GO" id="GO:0016020">
    <property type="term" value="C:membrane"/>
    <property type="evidence" value="ECO:0007669"/>
    <property type="project" value="UniProtKB-SubCell"/>
</dbReference>
<dbReference type="VEuPathDB" id="VectorBase:GPAI003002"/>
<evidence type="ECO:0000256" key="5">
    <source>
        <dbReference type="SAM" id="MobiDB-lite"/>
    </source>
</evidence>
<evidence type="ECO:0000313" key="7">
    <source>
        <dbReference type="EnsemblMetazoa" id="GPAI003002-PA"/>
    </source>
</evidence>
<name>A0A1A9Z3U0_GLOPL</name>
<evidence type="ECO:0000256" key="6">
    <source>
        <dbReference type="SAM" id="Phobius"/>
    </source>
</evidence>